<sequence length="2129" mass="236308">MANKSVSVSESKHNGLKTKTHSEVSCWNCLKIDDPDWDPEPLTLRGIRKHNRHKFRLYPFFASEISKPKALPLSQKVSEHYSIGKKVEEKIVKYAEKKEKNIAKEVTPQVTEKTDSSIDQALPSNVVKGTTSQTENASNKLRPPFIENSTIVKITENKLGAVEVFETQNATENISKRSVNDSSNDIDEIQATSGQKKSDNSDELRAINKNVTEEIVNSVKSNQTLQELNFDDIKNAKNIKFISQNKDLQAIGQIKQTSLDSLTTQLDPVKDVASCENIKEVQRNTSNISENIRSTEIKKIQLQDSVTNNIDHIEPAHIISAIQYHDQSKITVPIEKITQTDYAETDQKFLKKDSTHTREPKSKITTTSYENPVKERVSPNITASSLCLMGGENCKISEDSKNSKIGSDIEETEATQPTSFISLEAVTHPAMEIVPPGDISYIPKGRIDSEKSQNNEDQQKNDLKESALIEKKIQSSPVIDLSPRKLDVKEHQEELKKHGRMDKIDNVEPIFSTSVVPKDKNQDEERCHTNILIRESEKSPEEFVDANTLMTDSVTNIKAAGLDIKEQFKSTSISSMLSLKEHIPIITKNQENKSDFETLNIVKDKEFPMNTSHMDDNSDASENIEIIPFPAIVTSLAPEINPLKDKLVSENITSSINEKLHVGNSKIEQYTNNLPNSSIRKGPETTISSSCFGIVGSQSKPISLKNTLKGKDILCGIESDQVKETEDSSISNKINEDLGENLTNDKTSLIKDTSTQNIPELSIKPKALTKETVTLPSEVKEQHLVKNDQIKGTVSDNIMNDLPLNINKDSLSLNKEIDPTKNIDISEKETEISRENYQINDSPKKGEPESEFTDLTVPPSSVIPEPVSDKPITSTETLKLSTPKPSRLPIKISQASPKLRLEETQDSMENALNNIVSNSLTLATLPKSPRTLIRSDSRDSTKMVNKPEVDTLTPKLLRNESTSAKVIKSPILATLPKSSRTLIRSNSRDSTKMVNKPEVDTLTSEPLKTESTSAKVIKSPTLATLPKSPQTLIRSDSRDSTKMVNKPEVDTLTQKLLRNESTSAKVIESSILGTLPKSPRTLIRSDSRDSTKIVNKPEVDTLTPKLLRKESTSAKVIKSSILATLPKSPRTLIRSDSRDSTKMVNTPEVDTSTPKPLKTESTSAKVIKSPTLATLPKSPKTLIRSDSRDSTKMLNKPEVDTLTPKLLKTESTSAKVIESPILGTLPKSPRTLIRSDSRDSTKMVNKPEVDTLTPKLLRKESTSAKVIKSSILATLPKSPRTLIRSDSRDSTKMVNTPEVDTSTPKPLKTESTSAKVIKSPTLATLPKSPKTLIRSDSRDSTKMLNKPEVDTLTPKLLKTESTSAKVIESPILGTLPKSPRTLIRSDSRDSTKMVNKPEVDTLTPKLLRKESTSAKVIKSSILATLPKSPKTLIRSDSRDSTKIVNLPKVETSTPKPLKTEPTSAKEIKSPTLATLPKSPKTLIRSDSRDSTKIVNTPEVDTSTPKPLKTESTSAKGIKSSTLATLPKSPRTLIRSDSRDSTKMSNKPEVDTLTPKLLKTESTSAKVMKSSTLATLPKSLKTLIRSDSRDSTKIVNLPKVETSTPKLRRLSDIIKKPDKRTTIDSVLQDLTKGIENISLESREETLSPIEKIDITDPNDFESGYAGSSGTMREHEDDFAKNTNKAKSESVEININVRTATHTPVLNKGIQFKTSLPVFQTPKKFNILKTAKSLCSISDSSEKKTTTKSSRWNTLEHIKKAQTLKDEVYTTETLLPGHATLPRRSNSPLPNERDTLERDRFPVNRSGLQARSESMASVYSGAGEGTRCNVTVRGEVQFSLLYNYRLGALEVGVKRCRDLAPIDAKRNRSDPYVKVYLLPDKSKAGKRKTKVKKNTLNPVFEETLSFAQTLASLSSRTLWLSVWHADMFGRNDFLGEVSLPLADVVFDDPAPTWYKLHERTEHFDEQQGTRGDLIVGLKFELHETGAMRGKGTLHVLVKEAKNLVATKPNGLADVFCKSYLLPERGRLAKQKTSVARRTLSPRWEHTFTYRGLKPQDLAARALELSLWDRDRLASNDFMGAVRLSLGTGTYMGANVNWMDSAGKEVSLWQTMMERPNFWVEGSLPLRPQLIN</sequence>
<dbReference type="Gene3D" id="2.60.40.150">
    <property type="entry name" value="C2 domain"/>
    <property type="match status" value="2"/>
</dbReference>
<dbReference type="InterPro" id="IPR035892">
    <property type="entry name" value="C2_domain_sf"/>
</dbReference>
<feature type="compositionally biased region" description="Basic and acidic residues" evidence="4">
    <location>
        <begin position="1533"/>
        <end position="1549"/>
    </location>
</feature>
<evidence type="ECO:0000259" key="5">
    <source>
        <dbReference type="PROSITE" id="PS50004"/>
    </source>
</evidence>
<protein>
    <recommendedName>
        <fullName evidence="5">C2 domain-containing protein</fullName>
    </recommendedName>
</protein>
<dbReference type="InterPro" id="IPR001565">
    <property type="entry name" value="Synaptotagmin"/>
</dbReference>
<feature type="compositionally biased region" description="Low complexity" evidence="4">
    <location>
        <begin position="857"/>
        <end position="866"/>
    </location>
</feature>
<dbReference type="FunFam" id="2.60.40.150:FF:000006">
    <property type="entry name" value="Synaptotagmin-like 5, isoform CRA_a"/>
    <property type="match status" value="1"/>
</dbReference>
<feature type="region of interest" description="Disordered" evidence="4">
    <location>
        <begin position="1129"/>
        <end position="1159"/>
    </location>
</feature>
<dbReference type="GeneID" id="101746698"/>
<feature type="domain" description="C2" evidence="5">
    <location>
        <begin position="1830"/>
        <end position="1952"/>
    </location>
</feature>
<feature type="region of interest" description="Disordered" evidence="4">
    <location>
        <begin position="1444"/>
        <end position="1550"/>
    </location>
</feature>
<reference evidence="7" key="1">
    <citation type="journal article" date="2008" name="Insect Biochem. Mol. Biol.">
        <title>The genome of a lepidopteran model insect, the silkworm Bombyx mori.</title>
        <authorList>
            <consortium name="International Silkworm Genome Consortium"/>
        </authorList>
    </citation>
    <scope>NUCLEOTIDE SEQUENCE [LARGE SCALE GENOMIC DNA]</scope>
    <source>
        <strain evidence="7">p50T</strain>
    </source>
</reference>
<dbReference type="PANTHER" id="PTHR45716:SF2">
    <property type="entry name" value="BITESIZE, ISOFORM I"/>
    <property type="match status" value="1"/>
</dbReference>
<dbReference type="InterPro" id="IPR043567">
    <property type="entry name" value="SYTL1-5_C2B"/>
</dbReference>
<feature type="region of interest" description="Disordered" evidence="4">
    <location>
        <begin position="1279"/>
        <end position="1309"/>
    </location>
</feature>
<proteinExistence type="predicted"/>
<dbReference type="PROSITE" id="PS50004">
    <property type="entry name" value="C2"/>
    <property type="match status" value="2"/>
</dbReference>
<dbReference type="GO" id="GO:0042043">
    <property type="term" value="F:neurexin family protein binding"/>
    <property type="evidence" value="ECO:0007669"/>
    <property type="project" value="TreeGrafter"/>
</dbReference>
<feature type="region of interest" description="Disordered" evidence="4">
    <location>
        <begin position="434"/>
        <end position="466"/>
    </location>
</feature>
<dbReference type="SUPFAM" id="SSF49562">
    <property type="entry name" value="C2 domain (Calcium/lipid-binding domain, CaLB)"/>
    <property type="match status" value="2"/>
</dbReference>
<keyword evidence="7" id="KW-1185">Reference proteome</keyword>
<evidence type="ECO:0000256" key="2">
    <source>
        <dbReference type="ARBA" id="ARBA00022737"/>
    </source>
</evidence>
<feature type="compositionally biased region" description="Basic and acidic residues" evidence="4">
    <location>
        <begin position="822"/>
        <end position="834"/>
    </location>
</feature>
<evidence type="ECO:0000313" key="7">
    <source>
        <dbReference type="Proteomes" id="UP000005204"/>
    </source>
</evidence>
<evidence type="ECO:0000313" key="6">
    <source>
        <dbReference type="EnsemblMetazoa" id="XP_037868885.1"/>
    </source>
</evidence>
<feature type="region of interest" description="Disordered" evidence="4">
    <location>
        <begin position="1656"/>
        <end position="1675"/>
    </location>
</feature>
<name>A0A8R2LWI9_BOMMO</name>
<dbReference type="PRINTS" id="PR00399">
    <property type="entry name" value="SYNAPTOTAGMN"/>
</dbReference>
<dbReference type="GO" id="GO:0005886">
    <property type="term" value="C:plasma membrane"/>
    <property type="evidence" value="ECO:0007669"/>
    <property type="project" value="TreeGrafter"/>
</dbReference>
<organism evidence="6 7">
    <name type="scientific">Bombyx mori</name>
    <name type="common">Silk moth</name>
    <dbReference type="NCBI Taxonomy" id="7091"/>
    <lineage>
        <taxon>Eukaryota</taxon>
        <taxon>Metazoa</taxon>
        <taxon>Ecdysozoa</taxon>
        <taxon>Arthropoda</taxon>
        <taxon>Hexapoda</taxon>
        <taxon>Insecta</taxon>
        <taxon>Pterygota</taxon>
        <taxon>Neoptera</taxon>
        <taxon>Endopterygota</taxon>
        <taxon>Lepidoptera</taxon>
        <taxon>Glossata</taxon>
        <taxon>Ditrysia</taxon>
        <taxon>Bombycoidea</taxon>
        <taxon>Bombycidae</taxon>
        <taxon>Bombycinae</taxon>
        <taxon>Bombyx</taxon>
    </lineage>
</organism>
<feature type="compositionally biased region" description="Polar residues" evidence="4">
    <location>
        <begin position="1292"/>
        <end position="1309"/>
    </location>
</feature>
<reference evidence="6" key="2">
    <citation type="submission" date="2022-06" db="UniProtKB">
        <authorList>
            <consortium name="EnsemblMetazoa"/>
        </authorList>
    </citation>
    <scope>IDENTIFICATION</scope>
    <source>
        <strain evidence="6">p50T (Dazao)</strain>
    </source>
</reference>
<feature type="compositionally biased region" description="Polar residues" evidence="4">
    <location>
        <begin position="1142"/>
        <end position="1159"/>
    </location>
</feature>
<dbReference type="GO" id="GO:0070382">
    <property type="term" value="C:exocytic vesicle"/>
    <property type="evidence" value="ECO:0007669"/>
    <property type="project" value="TreeGrafter"/>
</dbReference>
<comment type="subcellular location">
    <subcellularLocation>
        <location evidence="1">Membrane</location>
    </subcellularLocation>
</comment>
<evidence type="ECO:0000256" key="4">
    <source>
        <dbReference type="SAM" id="MobiDB-lite"/>
    </source>
</evidence>
<feature type="compositionally biased region" description="Polar residues" evidence="4">
    <location>
        <begin position="1492"/>
        <end position="1523"/>
    </location>
</feature>
<feature type="compositionally biased region" description="Polar residues" evidence="4">
    <location>
        <begin position="871"/>
        <end position="884"/>
    </location>
</feature>
<keyword evidence="3" id="KW-0472">Membrane</keyword>
<feature type="region of interest" description="Disordered" evidence="4">
    <location>
        <begin position="822"/>
        <end position="889"/>
    </location>
</feature>
<keyword evidence="2" id="KW-0677">Repeat</keyword>
<dbReference type="InterPro" id="IPR000008">
    <property type="entry name" value="C2_dom"/>
</dbReference>
<dbReference type="SMART" id="SM00239">
    <property type="entry name" value="C2"/>
    <property type="match status" value="2"/>
</dbReference>
<dbReference type="PANTHER" id="PTHR45716">
    <property type="entry name" value="BITESIZE, ISOFORM I"/>
    <property type="match status" value="1"/>
</dbReference>
<dbReference type="RefSeq" id="XP_037868885.1">
    <property type="nucleotide sequence ID" value="XM_038012957.2"/>
</dbReference>
<dbReference type="SMR" id="A0A8R2LWI9"/>
<dbReference type="EnsemblMetazoa" id="XM_038012957.1">
    <property type="protein sequence ID" value="XP_037868885.1"/>
    <property type="gene ID" value="LOC101746698"/>
</dbReference>
<feature type="compositionally biased region" description="Basic and acidic residues" evidence="4">
    <location>
        <begin position="986"/>
        <end position="999"/>
    </location>
</feature>
<feature type="compositionally biased region" description="Basic and acidic residues" evidence="4">
    <location>
        <begin position="445"/>
        <end position="466"/>
    </location>
</feature>
<dbReference type="Proteomes" id="UP000005204">
    <property type="component" value="Unassembled WGS sequence"/>
</dbReference>
<dbReference type="Pfam" id="PF00168">
    <property type="entry name" value="C2"/>
    <property type="match status" value="2"/>
</dbReference>
<feature type="region of interest" description="Disordered" evidence="4">
    <location>
        <begin position="175"/>
        <end position="202"/>
    </location>
</feature>
<evidence type="ECO:0000256" key="3">
    <source>
        <dbReference type="ARBA" id="ARBA00023136"/>
    </source>
</evidence>
<dbReference type="CDD" id="cd04020">
    <property type="entry name" value="C2B_SLP_1-2-3-4"/>
    <property type="match status" value="1"/>
</dbReference>
<feature type="domain" description="C2" evidence="5">
    <location>
        <begin position="1967"/>
        <end position="2096"/>
    </location>
</feature>
<accession>A0A8R2LWI9</accession>
<dbReference type="CDD" id="cd08521">
    <property type="entry name" value="C2A_SLP"/>
    <property type="match status" value="1"/>
</dbReference>
<evidence type="ECO:0000256" key="1">
    <source>
        <dbReference type="ARBA" id="ARBA00004370"/>
    </source>
</evidence>
<dbReference type="GO" id="GO:0006887">
    <property type="term" value="P:exocytosis"/>
    <property type="evidence" value="ECO:0007669"/>
    <property type="project" value="TreeGrafter"/>
</dbReference>
<feature type="region of interest" description="Disordered" evidence="4">
    <location>
        <begin position="981"/>
        <end position="1007"/>
    </location>
</feature>